<feature type="signal peptide" evidence="10">
    <location>
        <begin position="1"/>
        <end position="17"/>
    </location>
</feature>
<keyword evidence="2" id="KW-0645">Protease</keyword>
<evidence type="ECO:0000256" key="10">
    <source>
        <dbReference type="SAM" id="SignalP"/>
    </source>
</evidence>
<comment type="subcellular location">
    <subcellularLocation>
        <location evidence="1">Secreted</location>
        <location evidence="1">Extracellular space</location>
    </subcellularLocation>
</comment>
<dbReference type="InterPro" id="IPR050819">
    <property type="entry name" value="Tripeptidyl-peptidase_I"/>
</dbReference>
<evidence type="ECO:0000256" key="5">
    <source>
        <dbReference type="ARBA" id="ARBA00022825"/>
    </source>
</evidence>
<feature type="binding site" evidence="8">
    <location>
        <position position="561"/>
    </location>
    <ligand>
        <name>Ca(2+)</name>
        <dbReference type="ChEBI" id="CHEBI:29108"/>
    </ligand>
</feature>
<evidence type="ECO:0000256" key="6">
    <source>
        <dbReference type="ARBA" id="ARBA00022837"/>
    </source>
</evidence>
<keyword evidence="6 8" id="KW-0106">Calcium</keyword>
<evidence type="ECO:0000313" key="12">
    <source>
        <dbReference type="EMBL" id="KJX95134.1"/>
    </source>
</evidence>
<evidence type="ECO:0000256" key="8">
    <source>
        <dbReference type="PROSITE-ProRule" id="PRU01032"/>
    </source>
</evidence>
<protein>
    <submittedName>
        <fullName evidence="12">Tripeptidyl peptidase-like protein</fullName>
    </submittedName>
</protein>
<evidence type="ECO:0000256" key="2">
    <source>
        <dbReference type="ARBA" id="ARBA00022670"/>
    </source>
</evidence>
<keyword evidence="13" id="KW-1185">Reference proteome</keyword>
<dbReference type="PANTHER" id="PTHR14218">
    <property type="entry name" value="PROTEASE S8 TRIPEPTIDYL PEPTIDASE I CLN2"/>
    <property type="match status" value="1"/>
</dbReference>
<dbReference type="Gene3D" id="3.40.50.200">
    <property type="entry name" value="Peptidase S8/S53 domain"/>
    <property type="match status" value="1"/>
</dbReference>
<evidence type="ECO:0000256" key="1">
    <source>
        <dbReference type="ARBA" id="ARBA00004239"/>
    </source>
</evidence>
<evidence type="ECO:0000259" key="11">
    <source>
        <dbReference type="PROSITE" id="PS51695"/>
    </source>
</evidence>
<dbReference type="Proteomes" id="UP000033647">
    <property type="component" value="Unassembled WGS sequence"/>
</dbReference>
<reference evidence="12 13" key="1">
    <citation type="submission" date="2015-03" db="EMBL/GenBank/DDBJ databases">
        <title>RNA-seq based gene annotation and comparative genomics of four Zymoseptoria species reveal species-specific pathogenicity related genes and transposable element activity.</title>
        <authorList>
            <person name="Grandaubert J."/>
            <person name="Bhattacharyya A."/>
            <person name="Stukenbrock E.H."/>
        </authorList>
    </citation>
    <scope>NUCLEOTIDE SEQUENCE [LARGE SCALE GENOMIC DNA]</scope>
    <source>
        <strain evidence="12 13">Zb18110</strain>
    </source>
</reference>
<dbReference type="GO" id="GO:0005576">
    <property type="term" value="C:extracellular region"/>
    <property type="evidence" value="ECO:0007669"/>
    <property type="project" value="UniProtKB-SubCell"/>
</dbReference>
<feature type="binding site" evidence="8">
    <location>
        <position position="559"/>
    </location>
    <ligand>
        <name>Ca(2+)</name>
        <dbReference type="ChEBI" id="CHEBI:29108"/>
    </ligand>
</feature>
<keyword evidence="9" id="KW-0812">Transmembrane</keyword>
<comment type="caution">
    <text evidence="8">Lacks conserved residue(s) required for the propagation of feature annotation.</text>
</comment>
<sequence length="624" mass="66485">MAFILLQLLVFAQSSLCVAFSQHGWTRVRKASADATISLHIGIKTIEGQSIIEQRATNIATPGNSLYRQHLSADDVQTLLAPAQSTTDDILSWLFNDGDHSSTTQRGNVLEVATTVRKAEQLLNTTYNVYTDGVKEIVRSDTINLPQAIRPRIDFISPTDSFPEPMKDTVRPKDILKRQLTGPGGCSAEDYTAPICIRSVYNITYTPQPDRTTFAVYATEAAAFHPNDLQQYLETFNKPAGDANAQMDVIGSGDPANGPSGIESGIETALGTQTIFGLAWPARGVLYNLGGVFGPDIGKTYDPFVRFLQDLMHNETVPSVVVFTESVAEDRMNEDYARSLCTMFQTIGARGVSLIFSSGNNGAQGDQPTVEHANVFSPKFPASCPYVTSVGGTTDLSSETAATKDTIKGVLNRAGFTASGGGFSNYFTRPSYQDKVVPSYISNHVPESYQSKSGYNASGRGIPDVSAFSTNAPVLYKHLTLGIAGTSAAAPRWGAVITLLNDYEASKGRPPLGFLNPWLYSLSNGALKDITTGGNNAGDCKPFSKCTLSETPGYDVSEGWDPVTGLGSPVFNKLVEALDAQAGNSSGGNGTGNGTGNGSKGGAGQICVTSWGFALLALVMFYVH</sequence>
<evidence type="ECO:0000256" key="9">
    <source>
        <dbReference type="SAM" id="Phobius"/>
    </source>
</evidence>
<dbReference type="PANTHER" id="PTHR14218:SF15">
    <property type="entry name" value="TRIPEPTIDYL-PEPTIDASE 1"/>
    <property type="match status" value="1"/>
</dbReference>
<dbReference type="EMBL" id="LAFY01004092">
    <property type="protein sequence ID" value="KJX95134.1"/>
    <property type="molecule type" value="Genomic_DNA"/>
</dbReference>
<comment type="caution">
    <text evidence="12">The sequence shown here is derived from an EMBL/GenBank/DDBJ whole genome shotgun (WGS) entry which is preliminary data.</text>
</comment>
<dbReference type="InterPro" id="IPR036852">
    <property type="entry name" value="Peptidase_S8/S53_dom_sf"/>
</dbReference>
<name>A0A0F4GCS2_9PEZI</name>
<keyword evidence="3 8" id="KW-0479">Metal-binding</keyword>
<dbReference type="PROSITE" id="PS51695">
    <property type="entry name" value="SEDOLISIN"/>
    <property type="match status" value="1"/>
</dbReference>
<dbReference type="GO" id="GO:0008240">
    <property type="term" value="F:tripeptidyl-peptidase activity"/>
    <property type="evidence" value="ECO:0007669"/>
    <property type="project" value="TreeGrafter"/>
</dbReference>
<feature type="domain" description="Peptidase S53" evidence="11">
    <location>
        <begin position="191"/>
        <end position="581"/>
    </location>
</feature>
<keyword evidence="10" id="KW-0732">Signal</keyword>
<evidence type="ECO:0000256" key="3">
    <source>
        <dbReference type="ARBA" id="ARBA00022723"/>
    </source>
</evidence>
<evidence type="ECO:0000313" key="13">
    <source>
        <dbReference type="Proteomes" id="UP000033647"/>
    </source>
</evidence>
<dbReference type="OrthoDB" id="409122at2759"/>
<evidence type="ECO:0000256" key="4">
    <source>
        <dbReference type="ARBA" id="ARBA00022801"/>
    </source>
</evidence>
<proteinExistence type="predicted"/>
<dbReference type="CDD" id="cd11377">
    <property type="entry name" value="Pro-peptidase_S53"/>
    <property type="match status" value="1"/>
</dbReference>
<gene>
    <name evidence="12" type="ORF">TI39_contig4132g00022</name>
</gene>
<feature type="binding site" evidence="8">
    <location>
        <position position="529"/>
    </location>
    <ligand>
        <name>Ca(2+)</name>
        <dbReference type="ChEBI" id="CHEBI:29108"/>
    </ligand>
</feature>
<dbReference type="GO" id="GO:0006508">
    <property type="term" value="P:proteolysis"/>
    <property type="evidence" value="ECO:0007669"/>
    <property type="project" value="UniProtKB-KW"/>
</dbReference>
<dbReference type="GO" id="GO:0004252">
    <property type="term" value="F:serine-type endopeptidase activity"/>
    <property type="evidence" value="ECO:0007669"/>
    <property type="project" value="InterPro"/>
</dbReference>
<dbReference type="InterPro" id="IPR030400">
    <property type="entry name" value="Sedolisin_dom"/>
</dbReference>
<keyword evidence="9" id="KW-1133">Transmembrane helix</keyword>
<comment type="cofactor">
    <cofactor evidence="8">
        <name>Ca(2+)</name>
        <dbReference type="ChEBI" id="CHEBI:29108"/>
    </cofactor>
    <text evidence="8">Binds 1 Ca(2+) ion per subunit.</text>
</comment>
<keyword evidence="5" id="KW-0720">Serine protease</keyword>
<dbReference type="SUPFAM" id="SSF52743">
    <property type="entry name" value="Subtilisin-like"/>
    <property type="match status" value="1"/>
</dbReference>
<feature type="transmembrane region" description="Helical" evidence="9">
    <location>
        <begin position="603"/>
        <end position="623"/>
    </location>
</feature>
<dbReference type="SMART" id="SM00944">
    <property type="entry name" value="Pro-kuma_activ"/>
    <property type="match status" value="1"/>
</dbReference>
<dbReference type="Pfam" id="PF09286">
    <property type="entry name" value="Pro-kuma_activ"/>
    <property type="match status" value="1"/>
</dbReference>
<keyword evidence="9" id="KW-0472">Membrane</keyword>
<dbReference type="AlphaFoldDB" id="A0A0F4GCS2"/>
<dbReference type="CDD" id="cd04056">
    <property type="entry name" value="Peptidases_S53"/>
    <property type="match status" value="1"/>
</dbReference>
<keyword evidence="7" id="KW-0865">Zymogen</keyword>
<organism evidence="12 13">
    <name type="scientific">Zymoseptoria brevis</name>
    <dbReference type="NCBI Taxonomy" id="1047168"/>
    <lineage>
        <taxon>Eukaryota</taxon>
        <taxon>Fungi</taxon>
        <taxon>Dikarya</taxon>
        <taxon>Ascomycota</taxon>
        <taxon>Pezizomycotina</taxon>
        <taxon>Dothideomycetes</taxon>
        <taxon>Dothideomycetidae</taxon>
        <taxon>Mycosphaerellales</taxon>
        <taxon>Mycosphaerellaceae</taxon>
        <taxon>Zymoseptoria</taxon>
    </lineage>
</organism>
<dbReference type="InterPro" id="IPR015366">
    <property type="entry name" value="S53_propep"/>
</dbReference>
<dbReference type="SUPFAM" id="SSF54897">
    <property type="entry name" value="Protease propeptides/inhibitors"/>
    <property type="match status" value="1"/>
</dbReference>
<accession>A0A0F4GCS2</accession>
<keyword evidence="4" id="KW-0378">Hydrolase</keyword>
<evidence type="ECO:0000256" key="7">
    <source>
        <dbReference type="ARBA" id="ARBA00023145"/>
    </source>
</evidence>
<dbReference type="STRING" id="1047168.A0A0F4GCS2"/>
<feature type="binding site" evidence="8">
    <location>
        <position position="530"/>
    </location>
    <ligand>
        <name>Ca(2+)</name>
        <dbReference type="ChEBI" id="CHEBI:29108"/>
    </ligand>
</feature>
<dbReference type="GO" id="GO:0046872">
    <property type="term" value="F:metal ion binding"/>
    <property type="evidence" value="ECO:0007669"/>
    <property type="project" value="UniProtKB-UniRule"/>
</dbReference>
<feature type="chain" id="PRO_5002468595" evidence="10">
    <location>
        <begin position="18"/>
        <end position="624"/>
    </location>
</feature>